<sequence>MESARGGVPKRALDEADDGDGTKKLKTDGEAHQFLPTVEKIRNVEDPIKWSLLPSIVYNLLTLFKKTEKSNSDKDKQDKLDNGFKVLSNQDYQEKLLNDAFKHDHLKEIDRCDKISVKESNFKVPNTTEVSVQNLNKLESTSTYITENVPKIAPLITKASPIQLSAENTDVHKVEQQIDNKSIKKTSVVKKKLTPTHNVNHLSMYRKNIPCTVPSTNDISKAVISTENVSNAATSANSIYNTSFLASGTDVSNTSLYTSTNSIYNIPIVASKISTPNTPILFSTNSISSMSMLSSANNNTIIVPEDSAHQVISTTENNFRKQMFELLNKNCIIGISKIPLTKPSSCICKYCTTVTSLSIKQSAAYNLLFSLSDNLDHKNSYYDMEFSNVPDAIGSISATNDYYLEKSNIPPYKCQKSLINTESPKNIWINQLTSLISKNDDTSKKYHKTNKVNASVKLNLQNVIDNVHKATQKIKSHLSFCNKCKRSNLNKPGSCRCNVSLSTSYKHNE</sequence>
<organism evidence="2">
    <name type="scientific">Schizaphis graminum</name>
    <name type="common">Green bug aphid</name>
    <dbReference type="NCBI Taxonomy" id="13262"/>
    <lineage>
        <taxon>Eukaryota</taxon>
        <taxon>Metazoa</taxon>
        <taxon>Ecdysozoa</taxon>
        <taxon>Arthropoda</taxon>
        <taxon>Hexapoda</taxon>
        <taxon>Insecta</taxon>
        <taxon>Pterygota</taxon>
        <taxon>Neoptera</taxon>
        <taxon>Paraneoptera</taxon>
        <taxon>Hemiptera</taxon>
        <taxon>Sternorrhyncha</taxon>
        <taxon>Aphidomorpha</taxon>
        <taxon>Aphidoidea</taxon>
        <taxon>Aphididae</taxon>
        <taxon>Aphidini</taxon>
        <taxon>Schizaphis</taxon>
    </lineage>
</organism>
<name>A0A2S2NF48_SCHGA</name>
<proteinExistence type="predicted"/>
<reference evidence="2" key="1">
    <citation type="submission" date="2018-04" db="EMBL/GenBank/DDBJ databases">
        <title>Transcriptome of Schizaphis graminum biotype I.</title>
        <authorList>
            <person name="Scully E.D."/>
            <person name="Geib S.M."/>
            <person name="Palmer N.A."/>
            <person name="Koch K."/>
            <person name="Bradshaw J."/>
            <person name="Heng-Moss T."/>
            <person name="Sarath G."/>
        </authorList>
    </citation>
    <scope>NUCLEOTIDE SEQUENCE</scope>
</reference>
<evidence type="ECO:0000256" key="1">
    <source>
        <dbReference type="SAM" id="MobiDB-lite"/>
    </source>
</evidence>
<gene>
    <name evidence="2" type="ORF">g.4454</name>
</gene>
<dbReference type="AlphaFoldDB" id="A0A2S2NF48"/>
<protein>
    <submittedName>
        <fullName evidence="2">Uncharacterized protein</fullName>
    </submittedName>
</protein>
<evidence type="ECO:0000313" key="2">
    <source>
        <dbReference type="EMBL" id="MBY15834.1"/>
    </source>
</evidence>
<accession>A0A2S2NF48</accession>
<dbReference type="EMBL" id="GGMR01003215">
    <property type="protein sequence ID" value="MBY15834.1"/>
    <property type="molecule type" value="Transcribed_RNA"/>
</dbReference>
<feature type="region of interest" description="Disordered" evidence="1">
    <location>
        <begin position="1"/>
        <end position="28"/>
    </location>
</feature>